<evidence type="ECO:0000313" key="2">
    <source>
        <dbReference type="Proteomes" id="UP000255207"/>
    </source>
</evidence>
<keyword evidence="2" id="KW-1185">Reference proteome</keyword>
<organism evidence="1 2">
    <name type="scientific">Bosea caraganae</name>
    <dbReference type="NCBI Taxonomy" id="2763117"/>
    <lineage>
        <taxon>Bacteria</taxon>
        <taxon>Pseudomonadati</taxon>
        <taxon>Pseudomonadota</taxon>
        <taxon>Alphaproteobacteria</taxon>
        <taxon>Hyphomicrobiales</taxon>
        <taxon>Boseaceae</taxon>
        <taxon>Bosea</taxon>
    </lineage>
</organism>
<accession>A0A370KZJ1</accession>
<gene>
    <name evidence="1" type="ORF">DWE98_26435</name>
</gene>
<reference evidence="2" key="1">
    <citation type="submission" date="2018-07" db="EMBL/GenBank/DDBJ databases">
        <authorList>
            <person name="Safronova V.I."/>
            <person name="Chirak E.R."/>
            <person name="Sazanova A.L."/>
        </authorList>
    </citation>
    <scope>NUCLEOTIDE SEQUENCE [LARGE SCALE GENOMIC DNA]</scope>
    <source>
        <strain evidence="2">RCAM04685</strain>
    </source>
</reference>
<proteinExistence type="predicted"/>
<dbReference type="AlphaFoldDB" id="A0A370KZJ1"/>
<protein>
    <submittedName>
        <fullName evidence="1">Uncharacterized protein</fullName>
    </submittedName>
</protein>
<evidence type="ECO:0000313" key="1">
    <source>
        <dbReference type="EMBL" id="RDJ20022.1"/>
    </source>
</evidence>
<sequence>MFEQYGIRQGVSDDPELFASNCLFARKFDAMVGEDVLGLIDADPRLGRLPAAPPARPCVSSHQDLMRSVASAS</sequence>
<dbReference type="Proteomes" id="UP000255207">
    <property type="component" value="Unassembled WGS sequence"/>
</dbReference>
<dbReference type="EMBL" id="QQTP01000023">
    <property type="protein sequence ID" value="RDJ20022.1"/>
    <property type="molecule type" value="Genomic_DNA"/>
</dbReference>
<name>A0A370KZJ1_9HYPH</name>
<comment type="caution">
    <text evidence="1">The sequence shown here is derived from an EMBL/GenBank/DDBJ whole genome shotgun (WGS) entry which is preliminary data.</text>
</comment>